<organism evidence="4 5">
    <name type="scientific">Venturia effusa</name>
    <dbReference type="NCBI Taxonomy" id="50376"/>
    <lineage>
        <taxon>Eukaryota</taxon>
        <taxon>Fungi</taxon>
        <taxon>Dikarya</taxon>
        <taxon>Ascomycota</taxon>
        <taxon>Pezizomycotina</taxon>
        <taxon>Dothideomycetes</taxon>
        <taxon>Pleosporomycetidae</taxon>
        <taxon>Venturiales</taxon>
        <taxon>Venturiaceae</taxon>
        <taxon>Venturia</taxon>
    </lineage>
</organism>
<dbReference type="AlphaFoldDB" id="A0A517L3Z2"/>
<dbReference type="InterPro" id="IPR057229">
    <property type="entry name" value="DUF7907"/>
</dbReference>
<accession>A0A517L3Z2</accession>
<dbReference type="OrthoDB" id="10403077at2759"/>
<dbReference type="EMBL" id="CP042188">
    <property type="protein sequence ID" value="QDS70367.1"/>
    <property type="molecule type" value="Genomic_DNA"/>
</dbReference>
<reference evidence="4 5" key="1">
    <citation type="submission" date="2019-07" db="EMBL/GenBank/DDBJ databases">
        <title>Finished genome of Venturia effusa.</title>
        <authorList>
            <person name="Young C.A."/>
            <person name="Cox M.P."/>
            <person name="Ganley A.R.D."/>
            <person name="David W.J."/>
        </authorList>
    </citation>
    <scope>NUCLEOTIDE SEQUENCE [LARGE SCALE GENOMIC DNA]</scope>
    <source>
        <strain evidence="5">albino</strain>
    </source>
</reference>
<dbReference type="Proteomes" id="UP000316270">
    <property type="component" value="Chromosome 4"/>
</dbReference>
<proteinExistence type="predicted"/>
<keyword evidence="2" id="KW-0732">Signal</keyword>
<feature type="chain" id="PRO_5022171055" description="DUF7907 domain-containing protein" evidence="2">
    <location>
        <begin position="28"/>
        <end position="545"/>
    </location>
</feature>
<protein>
    <recommendedName>
        <fullName evidence="3">DUF7907 domain-containing protein</fullName>
    </recommendedName>
</protein>
<gene>
    <name evidence="4" type="ORF">FKW77_009075</name>
</gene>
<evidence type="ECO:0000256" key="2">
    <source>
        <dbReference type="SAM" id="SignalP"/>
    </source>
</evidence>
<evidence type="ECO:0000313" key="5">
    <source>
        <dbReference type="Proteomes" id="UP000316270"/>
    </source>
</evidence>
<feature type="compositionally biased region" description="Polar residues" evidence="1">
    <location>
        <begin position="72"/>
        <end position="81"/>
    </location>
</feature>
<sequence length="545" mass="60140">MTWDMTPNMLTAAAAVCLLSTLADASAGNARLRRYPSRSSASGNHSAVYNLQKPHPAANPPWYSATHPTPPATSSSQRSASNHPVIIHTKYNGHPINATVVKITPTPTTDRDPALTFGYQIPYSTNSPGSHHDEEPSLLPPYGNHTLFYTNRWRIDNNSAPFKQVQSPADNTSLDLCLKACIQESRCAFAGYSQRRAPETASATLPIHHLIKTCSLYSSDIRAGALQRTTVSPKRLLGPDLLALVEDRMPKEIVEEFLRDKEWLRNGKEQDLAPKTPWHGHGKRAFQTRSIAPTHIFQRAESPTTSSTGSAASPTKPIQFDMRKIFFLRTRVTHGNAEFNNLYVQNPTTRTQVSTPHLTSNRSAAALFNYAFSTSSINLCCTSSNSSLGLTMIRDRDGDAYGSAILAPQVGTARMAMVIHNCAIDAGIGIVQISPRGDTQEEVEERLNHKFFRYPRPIPSKRTLQSLHHASSTFLNNSVKAIEPLCGTTGTSASLVWKNDRFSSWLVCRSRFDGEGVELRWWDVVSDRGIDEVMCAKVDLEGVGR</sequence>
<feature type="signal peptide" evidence="2">
    <location>
        <begin position="1"/>
        <end position="27"/>
    </location>
</feature>
<dbReference type="STRING" id="50376.A0A517L3Z2"/>
<dbReference type="Pfam" id="PF25484">
    <property type="entry name" value="DUF7907"/>
    <property type="match status" value="1"/>
</dbReference>
<name>A0A517L3Z2_9PEZI</name>
<feature type="region of interest" description="Disordered" evidence="1">
    <location>
        <begin position="34"/>
        <end position="81"/>
    </location>
</feature>
<evidence type="ECO:0000256" key="1">
    <source>
        <dbReference type="SAM" id="MobiDB-lite"/>
    </source>
</evidence>
<feature type="domain" description="DUF7907" evidence="3">
    <location>
        <begin position="324"/>
        <end position="415"/>
    </location>
</feature>
<evidence type="ECO:0000313" key="4">
    <source>
        <dbReference type="EMBL" id="QDS70367.1"/>
    </source>
</evidence>
<keyword evidence="5" id="KW-1185">Reference proteome</keyword>
<feature type="compositionally biased region" description="Polar residues" evidence="1">
    <location>
        <begin position="37"/>
        <end position="49"/>
    </location>
</feature>
<evidence type="ECO:0000259" key="3">
    <source>
        <dbReference type="Pfam" id="PF25484"/>
    </source>
</evidence>